<dbReference type="RefSeq" id="WP_290361120.1">
    <property type="nucleotide sequence ID" value="NZ_JAUHHC010000006.1"/>
</dbReference>
<dbReference type="Gene3D" id="2.30.130.40">
    <property type="entry name" value="LON domain-like"/>
    <property type="match status" value="1"/>
</dbReference>
<dbReference type="InterPro" id="IPR046336">
    <property type="entry name" value="Lon_prtase_N_sf"/>
</dbReference>
<sequence>MSETTMDALPLFPLASVLFPGGWLALRIFEPRYLDLIARCQKSGEPFGVVQLIEGGEVRRRDAAAADGAFVRESFQPVGTLAQIEFCEKPQPGLLQIRCRGLQRFRLADSHCLPHGLWVGRAELLDHDAQVPVPDDLRPLAGLLQGLLHTLEQGAAAAELPLQPPYRWEDSGWLANRWCEMLPLPAGERQRLMQLDNPLLRLELVADQLDRLGIR</sequence>
<gene>
    <name evidence="2" type="ORF">QWJ38_21150</name>
</gene>
<evidence type="ECO:0000259" key="1">
    <source>
        <dbReference type="PROSITE" id="PS51787"/>
    </source>
</evidence>
<reference evidence="2 3" key="1">
    <citation type="submission" date="2023-06" db="EMBL/GenBank/DDBJ databases">
        <title>Pelomonas sp. PFR6 16S ribosomal RNA gene Genome sequencing and assembly.</title>
        <authorList>
            <person name="Woo H."/>
        </authorList>
    </citation>
    <scope>NUCLEOTIDE SEQUENCE [LARGE SCALE GENOMIC DNA]</scope>
    <source>
        <strain evidence="2 3">PFR6</strain>
    </source>
</reference>
<evidence type="ECO:0000313" key="2">
    <source>
        <dbReference type="EMBL" id="MDN3922806.1"/>
    </source>
</evidence>
<dbReference type="EMBL" id="JAUHHC010000006">
    <property type="protein sequence ID" value="MDN3922806.1"/>
    <property type="molecule type" value="Genomic_DNA"/>
</dbReference>
<name>A0ABT8DYY7_9BURK</name>
<dbReference type="SMART" id="SM00464">
    <property type="entry name" value="LON"/>
    <property type="match status" value="1"/>
</dbReference>
<feature type="domain" description="Lon N-terminal" evidence="1">
    <location>
        <begin position="6"/>
        <end position="213"/>
    </location>
</feature>
<evidence type="ECO:0000313" key="3">
    <source>
        <dbReference type="Proteomes" id="UP001228044"/>
    </source>
</evidence>
<dbReference type="PANTHER" id="PTHR46732">
    <property type="entry name" value="ATP-DEPENDENT PROTEASE LA (LON) DOMAIN PROTEIN"/>
    <property type="match status" value="1"/>
</dbReference>
<accession>A0ABT8DYY7</accession>
<dbReference type="Proteomes" id="UP001228044">
    <property type="component" value="Unassembled WGS sequence"/>
</dbReference>
<organism evidence="2 3">
    <name type="scientific">Roseateles violae</name>
    <dbReference type="NCBI Taxonomy" id="3058042"/>
    <lineage>
        <taxon>Bacteria</taxon>
        <taxon>Pseudomonadati</taxon>
        <taxon>Pseudomonadota</taxon>
        <taxon>Betaproteobacteria</taxon>
        <taxon>Burkholderiales</taxon>
        <taxon>Sphaerotilaceae</taxon>
        <taxon>Roseateles</taxon>
    </lineage>
</organism>
<proteinExistence type="predicted"/>
<dbReference type="InterPro" id="IPR015947">
    <property type="entry name" value="PUA-like_sf"/>
</dbReference>
<protein>
    <submittedName>
        <fullName evidence="2">LON peptidase substrate-binding domain-containing protein</fullName>
    </submittedName>
</protein>
<comment type="caution">
    <text evidence="2">The sequence shown here is derived from an EMBL/GenBank/DDBJ whole genome shotgun (WGS) entry which is preliminary data.</text>
</comment>
<dbReference type="InterPro" id="IPR003111">
    <property type="entry name" value="Lon_prtase_N"/>
</dbReference>
<dbReference type="SUPFAM" id="SSF88697">
    <property type="entry name" value="PUA domain-like"/>
    <property type="match status" value="1"/>
</dbReference>
<dbReference type="Gene3D" id="1.10.4060.10">
    <property type="entry name" value="BPP1347 like domain"/>
    <property type="match status" value="1"/>
</dbReference>
<dbReference type="Pfam" id="PF02190">
    <property type="entry name" value="LON_substr_bdg"/>
    <property type="match status" value="1"/>
</dbReference>
<dbReference type="PROSITE" id="PS51787">
    <property type="entry name" value="LON_N"/>
    <property type="match status" value="1"/>
</dbReference>
<dbReference type="PANTHER" id="PTHR46732:SF8">
    <property type="entry name" value="ATP-DEPENDENT PROTEASE LA (LON) DOMAIN PROTEIN"/>
    <property type="match status" value="1"/>
</dbReference>
<keyword evidence="3" id="KW-1185">Reference proteome</keyword>